<evidence type="ECO:0000313" key="2">
    <source>
        <dbReference type="Proteomes" id="UP001171945"/>
    </source>
</evidence>
<dbReference type="Proteomes" id="UP001171945">
    <property type="component" value="Unassembled WGS sequence"/>
</dbReference>
<sequence>MPIGTVVEEVARSETQEKIGQSQDYWYQVKMEKSTEETVWVFGSLSMPFESPQNYLEIAQAQMQKKLNLRDQMALTDFLARIKDGIESAEIAAEMGLLHLSSLQKSINPTDFEVQVFSVKKLEPRKDKASYRAWFDKQKYLVYYDIEKEKWFVKSEAFWKWHEKYYPLPITERIAWAGTKNFFAKRHLSECGYFFCQIQRIYNTTAQYLKFHPNGEHKGEALEEIAHFLSSYLNKYEEKGNIVITIKGVELLRLLAVIGAIVERTSHPKQAEVLRLIDRLASMPLS</sequence>
<dbReference type="EMBL" id="JAUCGM010000498">
    <property type="protein sequence ID" value="MDM8563188.1"/>
    <property type="molecule type" value="Genomic_DNA"/>
</dbReference>
<name>A0ABT7VUF8_9GAMM</name>
<organism evidence="1 2">
    <name type="scientific">Candidatus Marithioploca araucensis</name>
    <dbReference type="NCBI Taxonomy" id="70273"/>
    <lineage>
        <taxon>Bacteria</taxon>
        <taxon>Pseudomonadati</taxon>
        <taxon>Pseudomonadota</taxon>
        <taxon>Gammaproteobacteria</taxon>
        <taxon>Thiotrichales</taxon>
        <taxon>Thiotrichaceae</taxon>
        <taxon>Candidatus Marithioploca</taxon>
    </lineage>
</organism>
<comment type="caution">
    <text evidence="1">The sequence shown here is derived from an EMBL/GenBank/DDBJ whole genome shotgun (WGS) entry which is preliminary data.</text>
</comment>
<accession>A0ABT7VUF8</accession>
<reference evidence="1" key="1">
    <citation type="submission" date="2023-06" db="EMBL/GenBank/DDBJ databases">
        <title>Uncultivated large filamentous bacteria from sulfidic sediments reveal new species and different genomic features in energy metabolism and defense.</title>
        <authorList>
            <person name="Fonseca A."/>
        </authorList>
    </citation>
    <scope>NUCLEOTIDE SEQUENCE</scope>
    <source>
        <strain evidence="1">HSG4</strain>
    </source>
</reference>
<evidence type="ECO:0000313" key="1">
    <source>
        <dbReference type="EMBL" id="MDM8563188.1"/>
    </source>
</evidence>
<gene>
    <name evidence="1" type="ORF">QUF54_07530</name>
</gene>
<protein>
    <submittedName>
        <fullName evidence="1">Uncharacterized protein</fullName>
    </submittedName>
</protein>
<proteinExistence type="predicted"/>
<keyword evidence="2" id="KW-1185">Reference proteome</keyword>